<evidence type="ECO:0000256" key="1">
    <source>
        <dbReference type="SAM" id="MobiDB-lite"/>
    </source>
</evidence>
<dbReference type="EMBL" id="AMZH03008214">
    <property type="protein sequence ID" value="RRT59431.1"/>
    <property type="molecule type" value="Genomic_DNA"/>
</dbReference>
<proteinExistence type="predicted"/>
<reference evidence="2 3" key="1">
    <citation type="journal article" date="2014" name="Agronomy (Basel)">
        <title>A Draft Genome Sequence for Ensete ventricosum, the Drought-Tolerant Tree Against Hunger.</title>
        <authorList>
            <person name="Harrison J."/>
            <person name="Moore K.A."/>
            <person name="Paszkiewicz K."/>
            <person name="Jones T."/>
            <person name="Grant M."/>
            <person name="Ambacheew D."/>
            <person name="Muzemil S."/>
            <person name="Studholme D.J."/>
        </authorList>
    </citation>
    <scope>NUCLEOTIDE SEQUENCE [LARGE SCALE GENOMIC DNA]</scope>
</reference>
<evidence type="ECO:0000313" key="3">
    <source>
        <dbReference type="Proteomes" id="UP000287651"/>
    </source>
</evidence>
<feature type="region of interest" description="Disordered" evidence="1">
    <location>
        <begin position="55"/>
        <end position="75"/>
    </location>
</feature>
<accession>A0A426Z643</accession>
<name>A0A426Z643_ENSVE</name>
<gene>
    <name evidence="2" type="ORF">B296_00029248</name>
</gene>
<comment type="caution">
    <text evidence="2">The sequence shown here is derived from an EMBL/GenBank/DDBJ whole genome shotgun (WGS) entry which is preliminary data.</text>
</comment>
<protein>
    <submittedName>
        <fullName evidence="2">Uncharacterized protein</fullName>
    </submittedName>
</protein>
<sequence>MLFSLPQDPDASIDITAIHLEGDAIQWFVLHYDEPGSCEHHCKKGRLLMIEPIEESEHEEEDLEHREEDTVKEPQPVDCMMHALAGYANPQMMKVGGLLKQ</sequence>
<feature type="compositionally biased region" description="Basic and acidic residues" evidence="1">
    <location>
        <begin position="63"/>
        <end position="72"/>
    </location>
</feature>
<evidence type="ECO:0000313" key="2">
    <source>
        <dbReference type="EMBL" id="RRT59431.1"/>
    </source>
</evidence>
<dbReference type="Proteomes" id="UP000287651">
    <property type="component" value="Unassembled WGS sequence"/>
</dbReference>
<organism evidence="2 3">
    <name type="scientific">Ensete ventricosum</name>
    <name type="common">Abyssinian banana</name>
    <name type="synonym">Musa ensete</name>
    <dbReference type="NCBI Taxonomy" id="4639"/>
    <lineage>
        <taxon>Eukaryota</taxon>
        <taxon>Viridiplantae</taxon>
        <taxon>Streptophyta</taxon>
        <taxon>Embryophyta</taxon>
        <taxon>Tracheophyta</taxon>
        <taxon>Spermatophyta</taxon>
        <taxon>Magnoliopsida</taxon>
        <taxon>Liliopsida</taxon>
        <taxon>Zingiberales</taxon>
        <taxon>Musaceae</taxon>
        <taxon>Ensete</taxon>
    </lineage>
</organism>
<dbReference type="AlphaFoldDB" id="A0A426Z643"/>